<accession>A0A2C8Z4J1</accession>
<evidence type="ECO:0000313" key="2">
    <source>
        <dbReference type="EMBL" id="SOE58543.1"/>
    </source>
</evidence>
<evidence type="ECO:0000256" key="1">
    <source>
        <dbReference type="SAM" id="MobiDB-lite"/>
    </source>
</evidence>
<sequence length="68" mass="7153">MSSGTGFEYPDESIDPKEIVTNDAVAGEPVEPTGHYAGPEGSEPLEATPVYDEHSDDSDDGPTDLDAE</sequence>
<proteinExistence type="predicted"/>
<dbReference type="OrthoDB" id="5008018at2"/>
<protein>
    <submittedName>
        <fullName evidence="2">Uncharacterized protein</fullName>
    </submittedName>
</protein>
<dbReference type="EMBL" id="OCST01000002">
    <property type="protein sequence ID" value="SOE58543.1"/>
    <property type="molecule type" value="Genomic_DNA"/>
</dbReference>
<evidence type="ECO:0000313" key="3">
    <source>
        <dbReference type="Proteomes" id="UP000219440"/>
    </source>
</evidence>
<feature type="region of interest" description="Disordered" evidence="1">
    <location>
        <begin position="1"/>
        <end position="68"/>
    </location>
</feature>
<dbReference type="RefSeq" id="WP_143544631.1">
    <property type="nucleotide sequence ID" value="NZ_BMLC01000001.1"/>
</dbReference>
<dbReference type="Proteomes" id="UP000219440">
    <property type="component" value="Unassembled WGS sequence"/>
</dbReference>
<organism evidence="2 3">
    <name type="scientific">Salinibacterium xinjiangense</name>
    <dbReference type="NCBI Taxonomy" id="386302"/>
    <lineage>
        <taxon>Bacteria</taxon>
        <taxon>Bacillati</taxon>
        <taxon>Actinomycetota</taxon>
        <taxon>Actinomycetes</taxon>
        <taxon>Micrococcales</taxon>
        <taxon>Microbacteriaceae</taxon>
        <taxon>Salinibacterium</taxon>
    </lineage>
</organism>
<gene>
    <name evidence="2" type="ORF">SAMN06296378_0786</name>
</gene>
<dbReference type="AlphaFoldDB" id="A0A2C8Z4J1"/>
<feature type="compositionally biased region" description="Acidic residues" evidence="1">
    <location>
        <begin position="54"/>
        <end position="68"/>
    </location>
</feature>
<name>A0A2C8Z4J1_9MICO</name>
<reference evidence="2 3" key="1">
    <citation type="submission" date="2017-09" db="EMBL/GenBank/DDBJ databases">
        <authorList>
            <person name="Ehlers B."/>
            <person name="Leendertz F.H."/>
        </authorList>
    </citation>
    <scope>NUCLEOTIDE SEQUENCE [LARGE SCALE GENOMIC DNA]</scope>
    <source>
        <strain evidence="2 3">CGMCC 1.05381</strain>
    </source>
</reference>
<keyword evidence="3" id="KW-1185">Reference proteome</keyword>